<dbReference type="GO" id="GO:0004370">
    <property type="term" value="F:glycerol kinase activity"/>
    <property type="evidence" value="ECO:0007669"/>
    <property type="project" value="TreeGrafter"/>
</dbReference>
<dbReference type="GO" id="GO:0008993">
    <property type="term" value="F:rhamnulokinase activity"/>
    <property type="evidence" value="ECO:0007669"/>
    <property type="project" value="UniProtKB-EC"/>
</dbReference>
<evidence type="ECO:0000256" key="3">
    <source>
        <dbReference type="ARBA" id="ARBA00022777"/>
    </source>
</evidence>
<dbReference type="PANTHER" id="PTHR10196">
    <property type="entry name" value="SUGAR KINASE"/>
    <property type="match status" value="1"/>
</dbReference>
<comment type="similarity">
    <text evidence="1">Belongs to the FGGY kinase family.</text>
</comment>
<dbReference type="EC" id="2.7.1.5" evidence="5"/>
<dbReference type="AlphaFoldDB" id="A0A645DMR9"/>
<dbReference type="EMBL" id="VSSQ01037917">
    <property type="protein sequence ID" value="MPM90744.1"/>
    <property type="molecule type" value="Genomic_DNA"/>
</dbReference>
<evidence type="ECO:0000256" key="2">
    <source>
        <dbReference type="ARBA" id="ARBA00022679"/>
    </source>
</evidence>
<sequence length="141" mass="15802">MQKKIQQFCEKTNQPVPESAGEIARCIYDSLALKYRFALETLEGYRCGRIDTLNIVGGGTKNKLMNQLAADATGRTVIAGPVESACVGNLLLQAVALGELKDVHEARAIVRASFETEIYESRRTQQWEDAYEKLLRFMKTE</sequence>
<dbReference type="GO" id="GO:0006071">
    <property type="term" value="P:glycerol metabolic process"/>
    <property type="evidence" value="ECO:0007669"/>
    <property type="project" value="TreeGrafter"/>
</dbReference>
<comment type="caution">
    <text evidence="5">The sequence shown here is derived from an EMBL/GenBank/DDBJ whole genome shotgun (WGS) entry which is preliminary data.</text>
</comment>
<organism evidence="5">
    <name type="scientific">bioreactor metagenome</name>
    <dbReference type="NCBI Taxonomy" id="1076179"/>
    <lineage>
        <taxon>unclassified sequences</taxon>
        <taxon>metagenomes</taxon>
        <taxon>ecological metagenomes</taxon>
    </lineage>
</organism>
<dbReference type="InterPro" id="IPR018485">
    <property type="entry name" value="FGGY_C"/>
</dbReference>
<dbReference type="InterPro" id="IPR043129">
    <property type="entry name" value="ATPase_NBD"/>
</dbReference>
<keyword evidence="2 5" id="KW-0808">Transferase</keyword>
<proteinExistence type="inferred from homology"/>
<accession>A0A645DMR9</accession>
<evidence type="ECO:0000256" key="1">
    <source>
        <dbReference type="ARBA" id="ARBA00009156"/>
    </source>
</evidence>
<dbReference type="Pfam" id="PF02782">
    <property type="entry name" value="FGGY_C"/>
    <property type="match status" value="1"/>
</dbReference>
<dbReference type="GO" id="GO:0019301">
    <property type="term" value="P:rhamnose catabolic process"/>
    <property type="evidence" value="ECO:0007669"/>
    <property type="project" value="TreeGrafter"/>
</dbReference>
<dbReference type="GO" id="GO:0005829">
    <property type="term" value="C:cytosol"/>
    <property type="evidence" value="ECO:0007669"/>
    <property type="project" value="TreeGrafter"/>
</dbReference>
<evidence type="ECO:0000313" key="5">
    <source>
        <dbReference type="EMBL" id="MPM90744.1"/>
    </source>
</evidence>
<dbReference type="SUPFAM" id="SSF53067">
    <property type="entry name" value="Actin-like ATPase domain"/>
    <property type="match status" value="1"/>
</dbReference>
<feature type="domain" description="Carbohydrate kinase FGGY C-terminal" evidence="4">
    <location>
        <begin position="12"/>
        <end position="97"/>
    </location>
</feature>
<evidence type="ECO:0000259" key="4">
    <source>
        <dbReference type="Pfam" id="PF02782"/>
    </source>
</evidence>
<dbReference type="Gene3D" id="3.30.420.40">
    <property type="match status" value="1"/>
</dbReference>
<gene>
    <name evidence="5" type="primary">rhaB_8</name>
    <name evidence="5" type="ORF">SDC9_137866</name>
</gene>
<dbReference type="PANTHER" id="PTHR10196:SF93">
    <property type="entry name" value="L-RHAMNULOKINASE"/>
    <property type="match status" value="1"/>
</dbReference>
<name>A0A645DMR9_9ZZZZ</name>
<keyword evidence="3 5" id="KW-0418">Kinase</keyword>
<reference evidence="5" key="1">
    <citation type="submission" date="2019-08" db="EMBL/GenBank/DDBJ databases">
        <authorList>
            <person name="Kucharzyk K."/>
            <person name="Murdoch R.W."/>
            <person name="Higgins S."/>
            <person name="Loffler F."/>
        </authorList>
    </citation>
    <scope>NUCLEOTIDE SEQUENCE</scope>
</reference>
<protein>
    <submittedName>
        <fullName evidence="5">L-Rhamnulokinase</fullName>
        <ecNumber evidence="5">2.7.1.5</ecNumber>
    </submittedName>
</protein>